<reference evidence="2" key="2">
    <citation type="journal article" date="2021" name="PeerJ">
        <title>Extensive microbial diversity within the chicken gut microbiome revealed by metagenomics and culture.</title>
        <authorList>
            <person name="Gilroy R."/>
            <person name="Ravi A."/>
            <person name="Getino M."/>
            <person name="Pursley I."/>
            <person name="Horton D.L."/>
            <person name="Alikhan N.F."/>
            <person name="Baker D."/>
            <person name="Gharbi K."/>
            <person name="Hall N."/>
            <person name="Watson M."/>
            <person name="Adriaenssens E.M."/>
            <person name="Foster-Nyarko E."/>
            <person name="Jarju S."/>
            <person name="Secka A."/>
            <person name="Antonio M."/>
            <person name="Oren A."/>
            <person name="Chaudhuri R.R."/>
            <person name="La Ragione R."/>
            <person name="Hildebrand F."/>
            <person name="Pallen M.J."/>
        </authorList>
    </citation>
    <scope>NUCLEOTIDE SEQUENCE</scope>
    <source>
        <strain evidence="2">4920</strain>
    </source>
</reference>
<dbReference type="EMBL" id="DVOF01000206">
    <property type="protein sequence ID" value="HIV03286.1"/>
    <property type="molecule type" value="Genomic_DNA"/>
</dbReference>
<comment type="caution">
    <text evidence="2">The sequence shown here is derived from an EMBL/GenBank/DDBJ whole genome shotgun (WGS) entry which is preliminary data.</text>
</comment>
<accession>A0A9D1NIR0</accession>
<dbReference type="Proteomes" id="UP000886743">
    <property type="component" value="Unassembled WGS sequence"/>
</dbReference>
<evidence type="ECO:0000256" key="1">
    <source>
        <dbReference type="ARBA" id="ARBA00022649"/>
    </source>
</evidence>
<reference evidence="2" key="1">
    <citation type="submission" date="2020-10" db="EMBL/GenBank/DDBJ databases">
        <authorList>
            <person name="Gilroy R."/>
        </authorList>
    </citation>
    <scope>NUCLEOTIDE SEQUENCE</scope>
    <source>
        <strain evidence="2">4920</strain>
    </source>
</reference>
<proteinExistence type="predicted"/>
<dbReference type="Gene3D" id="3.30.2310.20">
    <property type="entry name" value="RelE-like"/>
    <property type="match status" value="1"/>
</dbReference>
<organism evidence="2 3">
    <name type="scientific">Candidatus Aphodoplasma excrementigallinarum</name>
    <dbReference type="NCBI Taxonomy" id="2840673"/>
    <lineage>
        <taxon>Bacteria</taxon>
        <taxon>Bacillati</taxon>
        <taxon>Bacillota</taxon>
        <taxon>Clostridia</taxon>
        <taxon>Eubacteriales</taxon>
        <taxon>Candidatus Aphodoplasma</taxon>
    </lineage>
</organism>
<dbReference type="Pfam" id="PF05016">
    <property type="entry name" value="ParE_toxin"/>
    <property type="match status" value="1"/>
</dbReference>
<evidence type="ECO:0000313" key="3">
    <source>
        <dbReference type="Proteomes" id="UP000886743"/>
    </source>
</evidence>
<name>A0A9D1NIR0_9FIRM</name>
<dbReference type="InterPro" id="IPR035093">
    <property type="entry name" value="RelE/ParE_toxin_dom_sf"/>
</dbReference>
<gene>
    <name evidence="2" type="ORF">IAC74_06890</name>
</gene>
<protein>
    <submittedName>
        <fullName evidence="2">Type II toxin-antitoxin system RelE/ParE family toxin</fullName>
    </submittedName>
</protein>
<dbReference type="AlphaFoldDB" id="A0A9D1NIR0"/>
<keyword evidence="1" id="KW-1277">Toxin-antitoxin system</keyword>
<evidence type="ECO:0000313" key="2">
    <source>
        <dbReference type="EMBL" id="HIV03286.1"/>
    </source>
</evidence>
<sequence>MYKVEFLPIAAKDMHEIVRYISKDLCNPMAAARLAKQFITAADTLGDYPYASAVYTPIRPLEKEYRKLVVKNYMMFYWADEAQKCVTVASVLYAKRDYGRIIG</sequence>
<dbReference type="InterPro" id="IPR007712">
    <property type="entry name" value="RelE/ParE_toxin"/>
</dbReference>